<dbReference type="EMBL" id="WVIE01000018">
    <property type="protein sequence ID" value="NDJ18667.1"/>
    <property type="molecule type" value="Genomic_DNA"/>
</dbReference>
<comment type="caution">
    <text evidence="1">The sequence shown here is derived from an EMBL/GenBank/DDBJ whole genome shotgun (WGS) entry which is preliminary data.</text>
</comment>
<evidence type="ECO:0000313" key="2">
    <source>
        <dbReference type="Proteomes" id="UP000646053"/>
    </source>
</evidence>
<dbReference type="Proteomes" id="UP000646053">
    <property type="component" value="Unassembled WGS sequence"/>
</dbReference>
<keyword evidence="2" id="KW-1185">Reference proteome</keyword>
<dbReference type="Pfam" id="PF10989">
    <property type="entry name" value="DUF2808"/>
    <property type="match status" value="1"/>
</dbReference>
<gene>
    <name evidence="1" type="ORF">GS601_15460</name>
</gene>
<dbReference type="InterPro" id="IPR021256">
    <property type="entry name" value="DUF2808"/>
</dbReference>
<sequence>MLLKGCSMYRVAASVVRSTTSVAIAGCLLASLPLVARAQSNPGFTIFSGVEPKNQLNYHLDFGGNSGSWDRYRLRIKKDKMKVAVAQFAIDYPTYFKGQFDPNDVELRVNDKKVALQEVKWEKENNVIEVFPQEPVPAATNVELILSNVKNPNTGGMFYFNCNVLSPGDVPLLRTLGTWIIGIQ</sequence>
<organism evidence="1 2">
    <name type="scientific">Myxacorys almedinensis A</name>
    <dbReference type="NCBI Taxonomy" id="2690445"/>
    <lineage>
        <taxon>Bacteria</taxon>
        <taxon>Bacillati</taxon>
        <taxon>Cyanobacteriota</taxon>
        <taxon>Cyanophyceae</taxon>
        <taxon>Leptolyngbyales</taxon>
        <taxon>Leptolyngbyaceae</taxon>
        <taxon>Myxacorys</taxon>
        <taxon>Myxacorys almedinensis</taxon>
    </lineage>
</organism>
<evidence type="ECO:0000313" key="1">
    <source>
        <dbReference type="EMBL" id="NDJ18667.1"/>
    </source>
</evidence>
<accession>A0A8J7Z261</accession>
<dbReference type="AlphaFoldDB" id="A0A8J7Z261"/>
<reference evidence="1" key="1">
    <citation type="submission" date="2019-12" db="EMBL/GenBank/DDBJ databases">
        <title>High-Quality draft genome sequences of three cyanobacteria isolated from the limestone walls of the Old Cathedral of Coimbra.</title>
        <authorList>
            <person name="Tiago I."/>
            <person name="Soares F."/>
            <person name="Portugal A."/>
        </authorList>
    </citation>
    <scope>NUCLEOTIDE SEQUENCE</scope>
    <source>
        <strain evidence="1">A</strain>
    </source>
</reference>
<name>A0A8J7Z261_9CYAN</name>
<protein>
    <submittedName>
        <fullName evidence="1">DUF2808 domain-containing protein</fullName>
    </submittedName>
</protein>
<proteinExistence type="predicted"/>